<reference evidence="4" key="1">
    <citation type="journal article" date="2013" name="G3 (Bethesda)">
        <title>Comparative genomics of a plant-pathogenic fungus, Pyrenophora tritici-repentis, reveals transduplication and the impact of repeat elements on pathogenicity and population divergence.</title>
        <authorList>
            <person name="Manning V.A."/>
            <person name="Pandelova I."/>
            <person name="Dhillon B."/>
            <person name="Wilhelm L.J."/>
            <person name="Goodwin S.B."/>
            <person name="Berlin A.M."/>
            <person name="Figueroa M."/>
            <person name="Freitag M."/>
            <person name="Hane J.K."/>
            <person name="Henrissat B."/>
            <person name="Holman W.H."/>
            <person name="Kodira C.D."/>
            <person name="Martin J."/>
            <person name="Oliver R.P."/>
            <person name="Robbertse B."/>
            <person name="Schackwitz W."/>
            <person name="Schwartz D.C."/>
            <person name="Spatafora J.W."/>
            <person name="Turgeon B.G."/>
            <person name="Yandava C."/>
            <person name="Young S."/>
            <person name="Zhou S."/>
            <person name="Zeng Q."/>
            <person name="Grigoriev I.V."/>
            <person name="Ma L.-J."/>
            <person name="Ciuffetti L.M."/>
        </authorList>
    </citation>
    <scope>NUCLEOTIDE SEQUENCE [LARGE SCALE GENOMIC DNA]</scope>
    <source>
        <strain evidence="4">Pt-1C-BFP</strain>
    </source>
</reference>
<comment type="similarity">
    <text evidence="1">Belongs to the short-chain dehydrogenases/reductases (SDR) family.</text>
</comment>
<proteinExistence type="inferred from homology"/>
<name>B2VXG8_PYRTR</name>
<dbReference type="PRINTS" id="PR00081">
    <property type="entry name" value="GDHRDH"/>
</dbReference>
<dbReference type="InterPro" id="IPR036291">
    <property type="entry name" value="NAD(P)-bd_dom_sf"/>
</dbReference>
<evidence type="ECO:0000313" key="4">
    <source>
        <dbReference type="Proteomes" id="UP000001471"/>
    </source>
</evidence>
<dbReference type="KEGG" id="ptrr:6341441"/>
<dbReference type="GO" id="GO:0005737">
    <property type="term" value="C:cytoplasm"/>
    <property type="evidence" value="ECO:0007669"/>
    <property type="project" value="TreeGrafter"/>
</dbReference>
<dbReference type="eggNOG" id="KOG4169">
    <property type="taxonomic scope" value="Eukaryota"/>
</dbReference>
<evidence type="ECO:0000256" key="1">
    <source>
        <dbReference type="ARBA" id="ARBA00006484"/>
    </source>
</evidence>
<dbReference type="GeneID" id="6341441"/>
<dbReference type="SUPFAM" id="SSF51735">
    <property type="entry name" value="NAD(P)-binding Rossmann-fold domains"/>
    <property type="match status" value="1"/>
</dbReference>
<dbReference type="Pfam" id="PF00106">
    <property type="entry name" value="adh_short"/>
    <property type="match status" value="1"/>
</dbReference>
<organism evidence="3 4">
    <name type="scientific">Pyrenophora tritici-repentis (strain Pt-1C-BFP)</name>
    <name type="common">Wheat tan spot fungus</name>
    <name type="synonym">Drechslera tritici-repentis</name>
    <dbReference type="NCBI Taxonomy" id="426418"/>
    <lineage>
        <taxon>Eukaryota</taxon>
        <taxon>Fungi</taxon>
        <taxon>Dikarya</taxon>
        <taxon>Ascomycota</taxon>
        <taxon>Pezizomycotina</taxon>
        <taxon>Dothideomycetes</taxon>
        <taxon>Pleosporomycetidae</taxon>
        <taxon>Pleosporales</taxon>
        <taxon>Pleosporineae</taxon>
        <taxon>Pleosporaceae</taxon>
        <taxon>Pyrenophora</taxon>
    </lineage>
</organism>
<dbReference type="STRING" id="426418.B2VXG8"/>
<dbReference type="OrthoDB" id="5371740at2759"/>
<protein>
    <submittedName>
        <fullName evidence="3">15-hydroxyprostaglandin dehydrogenase</fullName>
    </submittedName>
</protein>
<dbReference type="AlphaFoldDB" id="B2VXG8"/>
<evidence type="ECO:0000256" key="2">
    <source>
        <dbReference type="ARBA" id="ARBA00023002"/>
    </source>
</evidence>
<dbReference type="PANTHER" id="PTHR44229:SF4">
    <property type="entry name" value="15-HYDROXYPROSTAGLANDIN DEHYDROGENASE [NAD(+)]"/>
    <property type="match status" value="1"/>
</dbReference>
<sequence length="285" mass="31357">MSKPVAIVTGAGSGIGEAVATHLISVGYKVVIADLNVDSGTRVATALGPDAIFHQTDVSSYESQARLFKRAYEWGGNRLDFCHANAGIDDRQNIFAGREEEEVDEEGLVKKLSTKTLEVNLEAVLQGLWLFKYYVRRSEGEGAGRGKFVATSSMAGLYYMPQCPQYTASKYAIIGLVRASAPAFLKESITVNAICPAFIPTNLCPPEILARWPKEHITPLTTVIKAIDAFLGDDQLTGQAVELSQDNIYFRKQVEYANESQRWMGEESGKIWDMGYEAPPKRTGY</sequence>
<dbReference type="OMA" id="NIYFRQP"/>
<dbReference type="CDD" id="cd05323">
    <property type="entry name" value="ADH_SDR_c_like"/>
    <property type="match status" value="1"/>
</dbReference>
<dbReference type="EMBL" id="DS231616">
    <property type="protein sequence ID" value="EDU45737.1"/>
    <property type="molecule type" value="Genomic_DNA"/>
</dbReference>
<accession>B2VXG8</accession>
<dbReference type="RefSeq" id="XP_001933547.2">
    <property type="nucleotide sequence ID" value="XM_001933512.2"/>
</dbReference>
<evidence type="ECO:0000313" key="3">
    <source>
        <dbReference type="EMBL" id="EDU45737.1"/>
    </source>
</evidence>
<dbReference type="Proteomes" id="UP000001471">
    <property type="component" value="Unassembled WGS sequence"/>
</dbReference>
<keyword evidence="2" id="KW-0560">Oxidoreductase</keyword>
<dbReference type="Gene3D" id="3.40.50.720">
    <property type="entry name" value="NAD(P)-binding Rossmann-like Domain"/>
    <property type="match status" value="1"/>
</dbReference>
<dbReference type="InterPro" id="IPR002347">
    <property type="entry name" value="SDR_fam"/>
</dbReference>
<dbReference type="GO" id="GO:0016616">
    <property type="term" value="F:oxidoreductase activity, acting on the CH-OH group of donors, NAD or NADP as acceptor"/>
    <property type="evidence" value="ECO:0007669"/>
    <property type="project" value="TreeGrafter"/>
</dbReference>
<dbReference type="InParanoid" id="B2VXG8"/>
<dbReference type="PANTHER" id="PTHR44229">
    <property type="entry name" value="15-HYDROXYPROSTAGLANDIN DEHYDROGENASE [NAD(+)]"/>
    <property type="match status" value="1"/>
</dbReference>
<gene>
    <name evidence="3" type="ORF">PTRG_03214</name>
</gene>
<dbReference type="HOGENOM" id="CLU_010194_13_0_1"/>